<evidence type="ECO:0000313" key="2">
    <source>
        <dbReference type="Proteomes" id="UP000003053"/>
    </source>
</evidence>
<dbReference type="AlphaFoldDB" id="A4C133"/>
<dbReference type="EMBL" id="AAOG01000003">
    <property type="protein sequence ID" value="EAR11836.1"/>
    <property type="molecule type" value="Genomic_DNA"/>
</dbReference>
<evidence type="ECO:0000313" key="1">
    <source>
        <dbReference type="EMBL" id="EAR11836.1"/>
    </source>
</evidence>
<protein>
    <submittedName>
        <fullName evidence="1">Uncharacterized protein</fullName>
    </submittedName>
</protein>
<organism evidence="1 2">
    <name type="scientific">Polaribacter irgensii 23-P</name>
    <dbReference type="NCBI Taxonomy" id="313594"/>
    <lineage>
        <taxon>Bacteria</taxon>
        <taxon>Pseudomonadati</taxon>
        <taxon>Bacteroidota</taxon>
        <taxon>Flavobacteriia</taxon>
        <taxon>Flavobacteriales</taxon>
        <taxon>Flavobacteriaceae</taxon>
    </lineage>
</organism>
<accession>A4C133</accession>
<proteinExistence type="predicted"/>
<name>A4C133_9FLAO</name>
<comment type="caution">
    <text evidence="1">The sequence shown here is derived from an EMBL/GenBank/DDBJ whole genome shotgun (WGS) entry which is preliminary data.</text>
</comment>
<sequence>MIKMKSLKKTSVVLMTALFLTSMFPQEVKAGHKARYGHSWLSCQWASTSITILGISIKDANPYSH</sequence>
<gene>
    <name evidence="1" type="ORF">PI23P_10902</name>
</gene>
<dbReference type="HOGENOM" id="CLU_2846063_0_0_10"/>
<dbReference type="STRING" id="313594.PI23P_10902"/>
<dbReference type="Proteomes" id="UP000003053">
    <property type="component" value="Unassembled WGS sequence"/>
</dbReference>
<keyword evidence="2" id="KW-1185">Reference proteome</keyword>
<reference evidence="1 2" key="1">
    <citation type="submission" date="2006-02" db="EMBL/GenBank/DDBJ databases">
        <authorList>
            <person name="Murray A."/>
            <person name="Staley J."/>
            <person name="Ferriera S."/>
            <person name="Johnson J."/>
            <person name="Kravitz S."/>
            <person name="Halpern A."/>
            <person name="Remington K."/>
            <person name="Beeson K."/>
            <person name="Tran B."/>
            <person name="Rogers Y.-H."/>
            <person name="Friedman R."/>
            <person name="Venter J.C."/>
        </authorList>
    </citation>
    <scope>NUCLEOTIDE SEQUENCE [LARGE SCALE GENOMIC DNA]</scope>
    <source>
        <strain evidence="1 2">23-P</strain>
    </source>
</reference>